<evidence type="ECO:0000313" key="3">
    <source>
        <dbReference type="Proteomes" id="UP000886523"/>
    </source>
</evidence>
<dbReference type="OrthoDB" id="346907at2759"/>
<dbReference type="PANTHER" id="PTHR44329">
    <property type="entry name" value="SERINE/THREONINE-PROTEIN KINASE TNNI3K-RELATED"/>
    <property type="match status" value="1"/>
</dbReference>
<name>A0A9P6AUI7_9AGAM</name>
<dbReference type="Gene3D" id="1.10.510.10">
    <property type="entry name" value="Transferase(Phosphotransferase) domain 1"/>
    <property type="match status" value="1"/>
</dbReference>
<feature type="domain" description="Protein kinase" evidence="1">
    <location>
        <begin position="1"/>
        <end position="223"/>
    </location>
</feature>
<keyword evidence="3" id="KW-1185">Reference proteome</keyword>
<evidence type="ECO:0000313" key="2">
    <source>
        <dbReference type="EMBL" id="KAF9512218.1"/>
    </source>
</evidence>
<dbReference type="SMART" id="SM00220">
    <property type="entry name" value="S_TKc"/>
    <property type="match status" value="1"/>
</dbReference>
<accession>A0A9P6AUI7</accession>
<dbReference type="GO" id="GO:0005524">
    <property type="term" value="F:ATP binding"/>
    <property type="evidence" value="ECO:0007669"/>
    <property type="project" value="InterPro"/>
</dbReference>
<dbReference type="SUPFAM" id="SSF56112">
    <property type="entry name" value="Protein kinase-like (PK-like)"/>
    <property type="match status" value="1"/>
</dbReference>
<evidence type="ECO:0000259" key="1">
    <source>
        <dbReference type="PROSITE" id="PS50011"/>
    </source>
</evidence>
<protein>
    <recommendedName>
        <fullName evidence="1">Protein kinase domain-containing protein</fullName>
    </recommendedName>
</protein>
<dbReference type="PANTHER" id="PTHR44329:SF214">
    <property type="entry name" value="PROTEIN KINASE DOMAIN-CONTAINING PROTEIN"/>
    <property type="match status" value="1"/>
</dbReference>
<dbReference type="AlphaFoldDB" id="A0A9P6AUI7"/>
<dbReference type="PROSITE" id="PS00108">
    <property type="entry name" value="PROTEIN_KINASE_ST"/>
    <property type="match status" value="1"/>
</dbReference>
<proteinExistence type="predicted"/>
<feature type="non-terminal residue" evidence="2">
    <location>
        <position position="1"/>
    </location>
</feature>
<dbReference type="EMBL" id="MU128990">
    <property type="protein sequence ID" value="KAF9512218.1"/>
    <property type="molecule type" value="Genomic_DNA"/>
</dbReference>
<gene>
    <name evidence="2" type="ORF">BS47DRAFT_1298076</name>
</gene>
<organism evidence="2 3">
    <name type="scientific">Hydnum rufescens UP504</name>
    <dbReference type="NCBI Taxonomy" id="1448309"/>
    <lineage>
        <taxon>Eukaryota</taxon>
        <taxon>Fungi</taxon>
        <taxon>Dikarya</taxon>
        <taxon>Basidiomycota</taxon>
        <taxon>Agaricomycotina</taxon>
        <taxon>Agaricomycetes</taxon>
        <taxon>Cantharellales</taxon>
        <taxon>Hydnaceae</taxon>
        <taxon>Hydnum</taxon>
    </lineage>
</organism>
<dbReference type="InterPro" id="IPR008271">
    <property type="entry name" value="Ser/Thr_kinase_AS"/>
</dbReference>
<dbReference type="InterPro" id="IPR051681">
    <property type="entry name" value="Ser/Thr_Kinases-Pseudokinases"/>
</dbReference>
<dbReference type="PROSITE" id="PS50011">
    <property type="entry name" value="PROTEIN_KINASE_DOM"/>
    <property type="match status" value="1"/>
</dbReference>
<dbReference type="Proteomes" id="UP000886523">
    <property type="component" value="Unassembled WGS sequence"/>
</dbReference>
<dbReference type="InterPro" id="IPR011009">
    <property type="entry name" value="Kinase-like_dom_sf"/>
</dbReference>
<dbReference type="GO" id="GO:0004674">
    <property type="term" value="F:protein serine/threonine kinase activity"/>
    <property type="evidence" value="ECO:0007669"/>
    <property type="project" value="TreeGrafter"/>
</dbReference>
<sequence>LKREARVWMSLEHLNIVPLLGLFSGELGPDFGLVSDELVPGLVSPWYSCGNILDYIQRPNVAREPLCEDVARGLRYLHEQDPPIIHGDLKGANVVVANDGRAALCDFGLSIIRDTPGFTSSAFGGTIRFMAQEQLSDDSGPRTLLSDVYAYACTYVQIMTGDPPFTWYKNFAPIVRAICEGESPYNMDSITSHHNLEFLGPSWDPEPARRPSISDICRTLGVL</sequence>
<dbReference type="InterPro" id="IPR000719">
    <property type="entry name" value="Prot_kinase_dom"/>
</dbReference>
<reference evidence="2" key="1">
    <citation type="journal article" date="2020" name="Nat. Commun.">
        <title>Large-scale genome sequencing of mycorrhizal fungi provides insights into the early evolution of symbiotic traits.</title>
        <authorList>
            <person name="Miyauchi S."/>
            <person name="Kiss E."/>
            <person name="Kuo A."/>
            <person name="Drula E."/>
            <person name="Kohler A."/>
            <person name="Sanchez-Garcia M."/>
            <person name="Morin E."/>
            <person name="Andreopoulos B."/>
            <person name="Barry K.W."/>
            <person name="Bonito G."/>
            <person name="Buee M."/>
            <person name="Carver A."/>
            <person name="Chen C."/>
            <person name="Cichocki N."/>
            <person name="Clum A."/>
            <person name="Culley D."/>
            <person name="Crous P.W."/>
            <person name="Fauchery L."/>
            <person name="Girlanda M."/>
            <person name="Hayes R.D."/>
            <person name="Keri Z."/>
            <person name="LaButti K."/>
            <person name="Lipzen A."/>
            <person name="Lombard V."/>
            <person name="Magnuson J."/>
            <person name="Maillard F."/>
            <person name="Murat C."/>
            <person name="Nolan M."/>
            <person name="Ohm R.A."/>
            <person name="Pangilinan J."/>
            <person name="Pereira M.F."/>
            <person name="Perotto S."/>
            <person name="Peter M."/>
            <person name="Pfister S."/>
            <person name="Riley R."/>
            <person name="Sitrit Y."/>
            <person name="Stielow J.B."/>
            <person name="Szollosi G."/>
            <person name="Zifcakova L."/>
            <person name="Stursova M."/>
            <person name="Spatafora J.W."/>
            <person name="Tedersoo L."/>
            <person name="Vaario L.M."/>
            <person name="Yamada A."/>
            <person name="Yan M."/>
            <person name="Wang P."/>
            <person name="Xu J."/>
            <person name="Bruns T."/>
            <person name="Baldrian P."/>
            <person name="Vilgalys R."/>
            <person name="Dunand C."/>
            <person name="Henrissat B."/>
            <person name="Grigoriev I.V."/>
            <person name="Hibbett D."/>
            <person name="Nagy L.G."/>
            <person name="Martin F.M."/>
        </authorList>
    </citation>
    <scope>NUCLEOTIDE SEQUENCE</scope>
    <source>
        <strain evidence="2">UP504</strain>
    </source>
</reference>
<comment type="caution">
    <text evidence="2">The sequence shown here is derived from an EMBL/GenBank/DDBJ whole genome shotgun (WGS) entry which is preliminary data.</text>
</comment>
<dbReference type="Pfam" id="PF00069">
    <property type="entry name" value="Pkinase"/>
    <property type="match status" value="1"/>
</dbReference>